<gene>
    <name evidence="1" type="ORF">ASPCAL14469</name>
</gene>
<keyword evidence="2" id="KW-1185">Reference proteome</keyword>
<evidence type="ECO:0000313" key="1">
    <source>
        <dbReference type="EMBL" id="CEL11366.1"/>
    </source>
</evidence>
<dbReference type="STRING" id="454130.A0A0U5GHQ1"/>
<dbReference type="Proteomes" id="UP000054771">
    <property type="component" value="Unassembled WGS sequence"/>
</dbReference>
<evidence type="ECO:0000313" key="2">
    <source>
        <dbReference type="Proteomes" id="UP000054771"/>
    </source>
</evidence>
<name>A0A0U5GHQ1_ASPCI</name>
<dbReference type="EMBL" id="CDMC01000025">
    <property type="protein sequence ID" value="CEL11366.1"/>
    <property type="molecule type" value="Genomic_DNA"/>
</dbReference>
<accession>A0A0U5GHQ1</accession>
<protein>
    <submittedName>
        <fullName evidence="1">Uncharacterized protein</fullName>
    </submittedName>
</protein>
<dbReference type="AlphaFoldDB" id="A0A0U5GHQ1"/>
<organism evidence="1 2">
    <name type="scientific">Aspergillus calidoustus</name>
    <dbReference type="NCBI Taxonomy" id="454130"/>
    <lineage>
        <taxon>Eukaryota</taxon>
        <taxon>Fungi</taxon>
        <taxon>Dikarya</taxon>
        <taxon>Ascomycota</taxon>
        <taxon>Pezizomycotina</taxon>
        <taxon>Eurotiomycetes</taxon>
        <taxon>Eurotiomycetidae</taxon>
        <taxon>Eurotiales</taxon>
        <taxon>Aspergillaceae</taxon>
        <taxon>Aspergillus</taxon>
        <taxon>Aspergillus subgen. Nidulantes</taxon>
    </lineage>
</organism>
<dbReference type="OrthoDB" id="4062651at2759"/>
<reference evidence="2" key="1">
    <citation type="journal article" date="2016" name="Genome Announc.">
        <title>Draft genome sequences of fungus Aspergillus calidoustus.</title>
        <authorList>
            <person name="Horn F."/>
            <person name="Linde J."/>
            <person name="Mattern D.J."/>
            <person name="Walther G."/>
            <person name="Guthke R."/>
            <person name="Scherlach K."/>
            <person name="Martin K."/>
            <person name="Brakhage A.A."/>
            <person name="Petzke L."/>
            <person name="Valiante V."/>
        </authorList>
    </citation>
    <scope>NUCLEOTIDE SEQUENCE [LARGE SCALE GENOMIC DNA]</scope>
    <source>
        <strain evidence="2">SF006504</strain>
    </source>
</reference>
<sequence>MALKFMETDVLRRTLTSMGPRCWHNDYVTVSELAAHTETLLNESIDAAGYNGVGRAEKRSTEEAILSVKVNSIIQWGMRIGRMINGLWCGLGDWAGFFLRSTNEVTTTGGGSDNSGYKVDQDRLEDFTSKKAFCQELEKRGLLSGLCSGEPEQIGFTFDWYRHSL</sequence>
<proteinExistence type="predicted"/>